<organism evidence="2 3">
    <name type="scientific">Cellulomonas carbonis T26</name>
    <dbReference type="NCBI Taxonomy" id="947969"/>
    <lineage>
        <taxon>Bacteria</taxon>
        <taxon>Bacillati</taxon>
        <taxon>Actinomycetota</taxon>
        <taxon>Actinomycetes</taxon>
        <taxon>Micrococcales</taxon>
        <taxon>Cellulomonadaceae</taxon>
        <taxon>Cellulomonas</taxon>
    </lineage>
</organism>
<evidence type="ECO:0000256" key="1">
    <source>
        <dbReference type="SAM" id="SignalP"/>
    </source>
</evidence>
<comment type="caution">
    <text evidence="2">The sequence shown here is derived from an EMBL/GenBank/DDBJ whole genome shotgun (WGS) entry which is preliminary data.</text>
</comment>
<evidence type="ECO:0008006" key="4">
    <source>
        <dbReference type="Google" id="ProtNLM"/>
    </source>
</evidence>
<feature type="signal peptide" evidence="1">
    <location>
        <begin position="1"/>
        <end position="28"/>
    </location>
</feature>
<sequence>MTSARPLAALLGALLTLTLAAPVAPATAAASGTADADTPSAAVTGEVVRLAVENLDGTAHELTAVVPDDGDAVRVADDALATVPSGSVVEVVTTAPTAADQDPTALDSGADVREVEVLGAPGGAEGGGAGGDPSADDDAPLGMLSPGTRAVHVMSATISGQLSDGFSADDLAELVRTDVAPYWSASTDGQVRLTVGARSEGAVHTGWDADEGCSTAEVFELFDWSARRLGAFPAAGQRRHTVTYTPRVEGCWFGGIAHIADGGSAWINGGVGSPGLADLVGHELGHTLTLGHSNTRFECAGGADGSLADCRHTEYGDGYDTMGSATGRDGPLNGAHLATMGLLTPESSVTATGPTTVVLAPVASGAGTRFLRLTADDGATYVVEHRGAVGADADLGSRRLACPVVPTPCASPQLLRPGVIVHRVDSAASGEPSYLLDVGAARPLHDSSTPEPTLAAGASFTTADGSWTVVVDEVGATATVRAVPRDDPRRYVPVGPVRVHDERTGVPAGTPVCLDVTGTDTGVPADATGVVLTVTTVRPTSVGNVVVYPEGRDVPATSTVNLSPGRDVANTAFVALPPSGRVCYLVRGPGQPGVVVDLTGYLRDGSGVELTAPRRLEDRSAVRSGTPVTVQVTGRAGVPDGATAVVLNVTAARTTSGGHLRMWAAGASVPATSTLNYLRGGDRATAAVVALSPDGALTYRSQTADGGPVRVVLDVVGYVTEGAAYSATGPRRVLDTRTSDRVPGGDARTVTLDAATGVPEDATAAVMTVVAVSPTGGGHLRVFPARAGQPPSTSVLNYVPGRGNDVGNLVVTAIGDDRQVTLLNVQGGRGTEVDLVVDVVGYLTDAP</sequence>
<keyword evidence="3" id="KW-1185">Reference proteome</keyword>
<protein>
    <recommendedName>
        <fullName evidence="4">Peptidase M11 gametolysin domain-containing protein</fullName>
    </recommendedName>
</protein>
<gene>
    <name evidence="2" type="ORF">N868_13415</name>
</gene>
<dbReference type="SUPFAM" id="SSF55486">
    <property type="entry name" value="Metalloproteases ('zincins'), catalytic domain"/>
    <property type="match status" value="1"/>
</dbReference>
<reference evidence="2 3" key="1">
    <citation type="submission" date="2013-08" db="EMBL/GenBank/DDBJ databases">
        <title>Genome sequencing of Cellulomonas carbonis T26.</title>
        <authorList>
            <person name="Chen F."/>
            <person name="Li Y."/>
            <person name="Wang G."/>
        </authorList>
    </citation>
    <scope>NUCLEOTIDE SEQUENCE [LARGE SCALE GENOMIC DNA]</scope>
    <source>
        <strain evidence="2 3">T26</strain>
    </source>
</reference>
<dbReference type="AlphaFoldDB" id="A0A0A0BPY1"/>
<accession>A0A0A0BPY1</accession>
<dbReference type="Proteomes" id="UP000029839">
    <property type="component" value="Unassembled WGS sequence"/>
</dbReference>
<proteinExistence type="predicted"/>
<evidence type="ECO:0000313" key="2">
    <source>
        <dbReference type="EMBL" id="KGM10543.1"/>
    </source>
</evidence>
<dbReference type="OrthoDB" id="3758789at2"/>
<evidence type="ECO:0000313" key="3">
    <source>
        <dbReference type="Proteomes" id="UP000029839"/>
    </source>
</evidence>
<dbReference type="RefSeq" id="WP_052426225.1">
    <property type="nucleotide sequence ID" value="NZ_AXCY01000046.1"/>
</dbReference>
<dbReference type="EMBL" id="AXCY01000046">
    <property type="protein sequence ID" value="KGM10543.1"/>
    <property type="molecule type" value="Genomic_DNA"/>
</dbReference>
<reference evidence="2 3" key="2">
    <citation type="journal article" date="2015" name="Stand. Genomic Sci.">
        <title>Draft genome sequence of Cellulomonas carbonis T26(T) and comparative analysis of six Cellulomonas genomes.</title>
        <authorList>
            <person name="Zhuang W."/>
            <person name="Zhang S."/>
            <person name="Xia X."/>
            <person name="Wang G."/>
        </authorList>
    </citation>
    <scope>NUCLEOTIDE SEQUENCE [LARGE SCALE GENOMIC DNA]</scope>
    <source>
        <strain evidence="2 3">T26</strain>
    </source>
</reference>
<keyword evidence="1" id="KW-0732">Signal</keyword>
<feature type="chain" id="PRO_5001959830" description="Peptidase M11 gametolysin domain-containing protein" evidence="1">
    <location>
        <begin position="29"/>
        <end position="847"/>
    </location>
</feature>
<name>A0A0A0BPY1_9CELL</name>